<comment type="caution">
    <text evidence="2">The sequence shown here is derived from an EMBL/GenBank/DDBJ whole genome shotgun (WGS) entry which is preliminary data.</text>
</comment>
<gene>
    <name evidence="2" type="ORF">GCM10011588_54420</name>
</gene>
<sequence length="285" mass="31801">MNEVHDAREALGARLRELRRQAGLTNRRLAQLAGWHESKVSKIEFARIRPSDDDIRAYCRHCGAEDQLPDLLATSNTIEVAYLEWRKILGTGLGRRQQKSLKLEAVSAHIRDFQPQIVPGLLQTAEYAAAKLRRGIEFHRIPDDVDNAVSKRMERQRILYQRDHLFHFLIAEQALYTTVGDDTVMLGQLDRLSSIIGMPRVTIGIVPSTAEALVVSTNFAMFDNRLVMVEGTAAELTITQPREIDVYGRAFDALAGQSVTGEGARSLILGAQRGRVANTGTIDRS</sequence>
<dbReference type="SUPFAM" id="SSF47413">
    <property type="entry name" value="lambda repressor-like DNA-binding domains"/>
    <property type="match status" value="1"/>
</dbReference>
<protein>
    <submittedName>
        <fullName evidence="2">Transcriptional regulator</fullName>
    </submittedName>
</protein>
<evidence type="ECO:0000313" key="3">
    <source>
        <dbReference type="Proteomes" id="UP000638263"/>
    </source>
</evidence>
<organism evidence="2 3">
    <name type="scientific">Nocardia jinanensis</name>
    <dbReference type="NCBI Taxonomy" id="382504"/>
    <lineage>
        <taxon>Bacteria</taxon>
        <taxon>Bacillati</taxon>
        <taxon>Actinomycetota</taxon>
        <taxon>Actinomycetes</taxon>
        <taxon>Mycobacteriales</taxon>
        <taxon>Nocardiaceae</taxon>
        <taxon>Nocardia</taxon>
    </lineage>
</organism>
<dbReference type="InterPro" id="IPR001387">
    <property type="entry name" value="Cro/C1-type_HTH"/>
</dbReference>
<dbReference type="RefSeq" id="WP_058855162.1">
    <property type="nucleotide sequence ID" value="NZ_BMMH01000014.1"/>
</dbReference>
<proteinExistence type="predicted"/>
<dbReference type="InterPro" id="IPR043917">
    <property type="entry name" value="DUF5753"/>
</dbReference>
<reference evidence="2" key="2">
    <citation type="submission" date="2020-09" db="EMBL/GenBank/DDBJ databases">
        <authorList>
            <person name="Sun Q."/>
            <person name="Zhou Y."/>
        </authorList>
    </citation>
    <scope>NUCLEOTIDE SEQUENCE</scope>
    <source>
        <strain evidence="2">CGMCC 4.3508</strain>
    </source>
</reference>
<dbReference type="SMART" id="SM00530">
    <property type="entry name" value="HTH_XRE"/>
    <property type="match status" value="1"/>
</dbReference>
<reference evidence="2" key="1">
    <citation type="journal article" date="2014" name="Int. J. Syst. Evol. Microbiol.">
        <title>Complete genome sequence of Corynebacterium casei LMG S-19264T (=DSM 44701T), isolated from a smear-ripened cheese.</title>
        <authorList>
            <consortium name="US DOE Joint Genome Institute (JGI-PGF)"/>
            <person name="Walter F."/>
            <person name="Albersmeier A."/>
            <person name="Kalinowski J."/>
            <person name="Ruckert C."/>
        </authorList>
    </citation>
    <scope>NUCLEOTIDE SEQUENCE</scope>
    <source>
        <strain evidence="2">CGMCC 4.3508</strain>
    </source>
</reference>
<dbReference type="PROSITE" id="PS50943">
    <property type="entry name" value="HTH_CROC1"/>
    <property type="match status" value="1"/>
</dbReference>
<dbReference type="AlphaFoldDB" id="A0A917VWI2"/>
<accession>A0A917VWI2</accession>
<dbReference type="Gene3D" id="1.10.260.40">
    <property type="entry name" value="lambda repressor-like DNA-binding domains"/>
    <property type="match status" value="1"/>
</dbReference>
<dbReference type="Pfam" id="PF13560">
    <property type="entry name" value="HTH_31"/>
    <property type="match status" value="1"/>
</dbReference>
<dbReference type="InterPro" id="IPR010982">
    <property type="entry name" value="Lambda_DNA-bd_dom_sf"/>
</dbReference>
<name>A0A917VWI2_9NOCA</name>
<dbReference type="CDD" id="cd00093">
    <property type="entry name" value="HTH_XRE"/>
    <property type="match status" value="1"/>
</dbReference>
<dbReference type="GO" id="GO:0003677">
    <property type="term" value="F:DNA binding"/>
    <property type="evidence" value="ECO:0007669"/>
    <property type="project" value="InterPro"/>
</dbReference>
<dbReference type="Proteomes" id="UP000638263">
    <property type="component" value="Unassembled WGS sequence"/>
</dbReference>
<keyword evidence="3" id="KW-1185">Reference proteome</keyword>
<dbReference type="EMBL" id="BMMH01000014">
    <property type="protein sequence ID" value="GGL32710.1"/>
    <property type="molecule type" value="Genomic_DNA"/>
</dbReference>
<evidence type="ECO:0000259" key="1">
    <source>
        <dbReference type="PROSITE" id="PS50943"/>
    </source>
</evidence>
<dbReference type="Pfam" id="PF19054">
    <property type="entry name" value="DUF5753"/>
    <property type="match status" value="1"/>
</dbReference>
<feature type="domain" description="HTH cro/C1-type" evidence="1">
    <location>
        <begin position="15"/>
        <end position="68"/>
    </location>
</feature>
<evidence type="ECO:0000313" key="2">
    <source>
        <dbReference type="EMBL" id="GGL32710.1"/>
    </source>
</evidence>